<gene>
    <name evidence="2" type="ORF">CALMAC_LOCUS12833</name>
</gene>
<evidence type="ECO:0000313" key="3">
    <source>
        <dbReference type="Proteomes" id="UP000410492"/>
    </source>
</evidence>
<dbReference type="Proteomes" id="UP000410492">
    <property type="component" value="Unassembled WGS sequence"/>
</dbReference>
<protein>
    <submittedName>
        <fullName evidence="2">Uncharacterized protein</fullName>
    </submittedName>
</protein>
<keyword evidence="3" id="KW-1185">Reference proteome</keyword>
<dbReference type="EMBL" id="CAACVG010009312">
    <property type="protein sequence ID" value="VEN52831.1"/>
    <property type="molecule type" value="Genomic_DNA"/>
</dbReference>
<name>A0A653CY33_CALMS</name>
<feature type="non-terminal residue" evidence="2">
    <location>
        <position position="120"/>
    </location>
</feature>
<dbReference type="AlphaFoldDB" id="A0A653CY33"/>
<feature type="compositionally biased region" description="Basic and acidic residues" evidence="1">
    <location>
        <begin position="96"/>
        <end position="106"/>
    </location>
</feature>
<accession>A0A653CY33</accession>
<proteinExistence type="predicted"/>
<sequence length="120" mass="13496">MVDKHRHIVLYVFCTTPHSTTTPSPQIIINFSTLQPLIEYFLIWTCANYVGEFIGDQLAAERAVLRPLRFARRQFDGFGDVAHLTHLQVSQGSTYSRKESDQRDSSGEQGSTVVKLAPGK</sequence>
<dbReference type="OrthoDB" id="8196513at2759"/>
<organism evidence="2 3">
    <name type="scientific">Callosobruchus maculatus</name>
    <name type="common">Southern cowpea weevil</name>
    <name type="synonym">Pulse bruchid</name>
    <dbReference type="NCBI Taxonomy" id="64391"/>
    <lineage>
        <taxon>Eukaryota</taxon>
        <taxon>Metazoa</taxon>
        <taxon>Ecdysozoa</taxon>
        <taxon>Arthropoda</taxon>
        <taxon>Hexapoda</taxon>
        <taxon>Insecta</taxon>
        <taxon>Pterygota</taxon>
        <taxon>Neoptera</taxon>
        <taxon>Endopterygota</taxon>
        <taxon>Coleoptera</taxon>
        <taxon>Polyphaga</taxon>
        <taxon>Cucujiformia</taxon>
        <taxon>Chrysomeloidea</taxon>
        <taxon>Chrysomelidae</taxon>
        <taxon>Bruchinae</taxon>
        <taxon>Bruchini</taxon>
        <taxon>Callosobruchus</taxon>
    </lineage>
</organism>
<evidence type="ECO:0000313" key="2">
    <source>
        <dbReference type="EMBL" id="VEN52831.1"/>
    </source>
</evidence>
<reference evidence="2 3" key="1">
    <citation type="submission" date="2019-01" db="EMBL/GenBank/DDBJ databases">
        <authorList>
            <person name="Sayadi A."/>
        </authorList>
    </citation>
    <scope>NUCLEOTIDE SEQUENCE [LARGE SCALE GENOMIC DNA]</scope>
</reference>
<feature type="region of interest" description="Disordered" evidence="1">
    <location>
        <begin position="91"/>
        <end position="120"/>
    </location>
</feature>
<evidence type="ECO:0000256" key="1">
    <source>
        <dbReference type="SAM" id="MobiDB-lite"/>
    </source>
</evidence>